<dbReference type="InterPro" id="IPR011009">
    <property type="entry name" value="Kinase-like_dom_sf"/>
</dbReference>
<evidence type="ECO:0000256" key="9">
    <source>
        <dbReference type="SAM" id="MobiDB-lite"/>
    </source>
</evidence>
<feature type="compositionally biased region" description="Basic and acidic residues" evidence="9">
    <location>
        <begin position="379"/>
        <end position="391"/>
    </location>
</feature>
<evidence type="ECO:0000256" key="6">
    <source>
        <dbReference type="ARBA" id="ARBA00022840"/>
    </source>
</evidence>
<accession>A0A8J2SNY9</accession>
<dbReference type="InterPro" id="IPR000719">
    <property type="entry name" value="Prot_kinase_dom"/>
</dbReference>
<dbReference type="Proteomes" id="UP000789595">
    <property type="component" value="Unassembled WGS sequence"/>
</dbReference>
<comment type="caution">
    <text evidence="11">The sequence shown here is derived from an EMBL/GenBank/DDBJ whole genome shotgun (WGS) entry which is preliminary data.</text>
</comment>
<dbReference type="Pfam" id="PF00069">
    <property type="entry name" value="Pkinase"/>
    <property type="match status" value="1"/>
</dbReference>
<keyword evidence="4" id="KW-0547">Nucleotide-binding</keyword>
<dbReference type="EC" id="2.7.11.1" evidence="1"/>
<evidence type="ECO:0000256" key="1">
    <source>
        <dbReference type="ARBA" id="ARBA00012513"/>
    </source>
</evidence>
<dbReference type="GO" id="GO:0004674">
    <property type="term" value="F:protein serine/threonine kinase activity"/>
    <property type="evidence" value="ECO:0007669"/>
    <property type="project" value="UniProtKB-KW"/>
</dbReference>
<evidence type="ECO:0000256" key="8">
    <source>
        <dbReference type="ARBA" id="ARBA00048679"/>
    </source>
</evidence>
<feature type="region of interest" description="Disordered" evidence="9">
    <location>
        <begin position="370"/>
        <end position="391"/>
    </location>
</feature>
<comment type="catalytic activity">
    <reaction evidence="7">
        <text>L-threonyl-[protein] + ATP = O-phospho-L-threonyl-[protein] + ADP + H(+)</text>
        <dbReference type="Rhea" id="RHEA:46608"/>
        <dbReference type="Rhea" id="RHEA-COMP:11060"/>
        <dbReference type="Rhea" id="RHEA-COMP:11605"/>
        <dbReference type="ChEBI" id="CHEBI:15378"/>
        <dbReference type="ChEBI" id="CHEBI:30013"/>
        <dbReference type="ChEBI" id="CHEBI:30616"/>
        <dbReference type="ChEBI" id="CHEBI:61977"/>
        <dbReference type="ChEBI" id="CHEBI:456216"/>
        <dbReference type="EC" id="2.7.11.1"/>
    </reaction>
</comment>
<dbReference type="SMART" id="SM00220">
    <property type="entry name" value="S_TKc"/>
    <property type="match status" value="1"/>
</dbReference>
<feature type="domain" description="Protein kinase" evidence="10">
    <location>
        <begin position="111"/>
        <end position="390"/>
    </location>
</feature>
<evidence type="ECO:0000256" key="4">
    <source>
        <dbReference type="ARBA" id="ARBA00022741"/>
    </source>
</evidence>
<organism evidence="11 12">
    <name type="scientific">Pelagomonas calceolata</name>
    <dbReference type="NCBI Taxonomy" id="35677"/>
    <lineage>
        <taxon>Eukaryota</taxon>
        <taxon>Sar</taxon>
        <taxon>Stramenopiles</taxon>
        <taxon>Ochrophyta</taxon>
        <taxon>Pelagophyceae</taxon>
        <taxon>Pelagomonadales</taxon>
        <taxon>Pelagomonadaceae</taxon>
        <taxon>Pelagomonas</taxon>
    </lineage>
</organism>
<dbReference type="PANTHER" id="PTHR43671">
    <property type="entry name" value="SERINE/THREONINE-PROTEIN KINASE NEK"/>
    <property type="match status" value="1"/>
</dbReference>
<name>A0A8J2SNY9_9STRA</name>
<dbReference type="AlphaFoldDB" id="A0A8J2SNY9"/>
<protein>
    <recommendedName>
        <fullName evidence="1">non-specific serine/threonine protein kinase</fullName>
        <ecNumber evidence="1">2.7.11.1</ecNumber>
    </recommendedName>
</protein>
<dbReference type="PANTHER" id="PTHR43671:SF98">
    <property type="entry name" value="SERINE_THREONINE-PROTEIN KINASE NEK11"/>
    <property type="match status" value="1"/>
</dbReference>
<comment type="catalytic activity">
    <reaction evidence="8">
        <text>L-seryl-[protein] + ATP = O-phospho-L-seryl-[protein] + ADP + H(+)</text>
        <dbReference type="Rhea" id="RHEA:17989"/>
        <dbReference type="Rhea" id="RHEA-COMP:9863"/>
        <dbReference type="Rhea" id="RHEA-COMP:11604"/>
        <dbReference type="ChEBI" id="CHEBI:15378"/>
        <dbReference type="ChEBI" id="CHEBI:29999"/>
        <dbReference type="ChEBI" id="CHEBI:30616"/>
        <dbReference type="ChEBI" id="CHEBI:83421"/>
        <dbReference type="ChEBI" id="CHEBI:456216"/>
        <dbReference type="EC" id="2.7.11.1"/>
    </reaction>
</comment>
<evidence type="ECO:0000256" key="2">
    <source>
        <dbReference type="ARBA" id="ARBA00022527"/>
    </source>
</evidence>
<dbReference type="InterPro" id="IPR050660">
    <property type="entry name" value="NEK_Ser/Thr_kinase"/>
</dbReference>
<gene>
    <name evidence="11" type="ORF">PECAL_3P14850</name>
</gene>
<keyword evidence="3" id="KW-0808">Transferase</keyword>
<keyword evidence="12" id="KW-1185">Reference proteome</keyword>
<keyword evidence="6" id="KW-0067">ATP-binding</keyword>
<sequence length="391" mass="41072">MWNDLSAYLCGCVDPVDESPRHVHLTREYDDDSADATSREILAAIRPTQVAPAPDDSSESELEDVRSPRPAFVRQMSRSAKAIPPIPLVDDGGAPLPPPPTPAVATDVSDVAVVRPDGRGVFGALRLGVERSTRQLVSVEDVEGEVQALRKAARAAACPQLVAVHGVGPAPKGGARVVTEYLDGGSLRDIAVKKDGLAGDETVLLHIAGEALKGLAFLHARQLTHGAVAPASIRLGRDGRVKLAGAGFGLEGPAQYVAPELKGRATKTPEGDVWALGQALFAAASGRFCARQLGGEPKLDSPYSADAAALVLHASRRDPELRATAAFLLDAPCLTLREWPFPPGLTAAVNTALGPSAETDEDRMALVERAVAAPPPTRDGSKKFLDEVFDK</sequence>
<evidence type="ECO:0000313" key="12">
    <source>
        <dbReference type="Proteomes" id="UP000789595"/>
    </source>
</evidence>
<evidence type="ECO:0000313" key="11">
    <source>
        <dbReference type="EMBL" id="CAH0371536.1"/>
    </source>
</evidence>
<keyword evidence="2" id="KW-0723">Serine/threonine-protein kinase</keyword>
<dbReference type="GO" id="GO:0005524">
    <property type="term" value="F:ATP binding"/>
    <property type="evidence" value="ECO:0007669"/>
    <property type="project" value="UniProtKB-KW"/>
</dbReference>
<evidence type="ECO:0000256" key="7">
    <source>
        <dbReference type="ARBA" id="ARBA00047899"/>
    </source>
</evidence>
<keyword evidence="5" id="KW-0418">Kinase</keyword>
<dbReference type="SUPFAM" id="SSF56112">
    <property type="entry name" value="Protein kinase-like (PK-like)"/>
    <property type="match status" value="1"/>
</dbReference>
<proteinExistence type="predicted"/>
<dbReference type="Gene3D" id="1.10.510.10">
    <property type="entry name" value="Transferase(Phosphotransferase) domain 1"/>
    <property type="match status" value="1"/>
</dbReference>
<reference evidence="11" key="1">
    <citation type="submission" date="2021-11" db="EMBL/GenBank/DDBJ databases">
        <authorList>
            <consortium name="Genoscope - CEA"/>
            <person name="William W."/>
        </authorList>
    </citation>
    <scope>NUCLEOTIDE SEQUENCE</scope>
</reference>
<evidence type="ECO:0000259" key="10">
    <source>
        <dbReference type="PROSITE" id="PS50011"/>
    </source>
</evidence>
<evidence type="ECO:0000256" key="5">
    <source>
        <dbReference type="ARBA" id="ARBA00022777"/>
    </source>
</evidence>
<dbReference type="EMBL" id="CAKKNE010000003">
    <property type="protein sequence ID" value="CAH0371536.1"/>
    <property type="molecule type" value="Genomic_DNA"/>
</dbReference>
<feature type="region of interest" description="Disordered" evidence="9">
    <location>
        <begin position="45"/>
        <end position="68"/>
    </location>
</feature>
<dbReference type="PROSITE" id="PS50011">
    <property type="entry name" value="PROTEIN_KINASE_DOM"/>
    <property type="match status" value="1"/>
</dbReference>
<evidence type="ECO:0000256" key="3">
    <source>
        <dbReference type="ARBA" id="ARBA00022679"/>
    </source>
</evidence>